<name>A0AAV4ZHW0_9HYPH</name>
<reference evidence="2" key="1">
    <citation type="journal article" date="2016" name="Front. Microbiol.">
        <title>Genome Sequence of the Piezophilic, Mesophilic Sulfate-Reducing Bacterium Desulfovibrio indicus J2T.</title>
        <authorList>
            <person name="Cao J."/>
            <person name="Maignien L."/>
            <person name="Shao Z."/>
            <person name="Alain K."/>
            <person name="Jebbar M."/>
        </authorList>
    </citation>
    <scope>NUCLEOTIDE SEQUENCE</scope>
    <source>
        <strain evidence="2">DSM 16372</strain>
    </source>
</reference>
<evidence type="ECO:0000313" key="2">
    <source>
        <dbReference type="EMBL" id="GJD87763.1"/>
    </source>
</evidence>
<protein>
    <recommendedName>
        <fullName evidence="4">Lysozyme inhibitor LprI N-terminal domain-containing protein</fullName>
    </recommendedName>
</protein>
<proteinExistence type="predicted"/>
<comment type="caution">
    <text evidence="2">The sequence shown here is derived from an EMBL/GenBank/DDBJ whole genome shotgun (WGS) entry which is preliminary data.</text>
</comment>
<dbReference type="Proteomes" id="UP001055247">
    <property type="component" value="Unassembled WGS sequence"/>
</dbReference>
<dbReference type="RefSeq" id="WP_238229758.1">
    <property type="nucleotide sequence ID" value="NZ_BPQO01000004.1"/>
</dbReference>
<accession>A0AAV4ZHW0</accession>
<feature type="chain" id="PRO_5043338242" description="Lysozyme inhibitor LprI N-terminal domain-containing protein" evidence="1">
    <location>
        <begin position="20"/>
        <end position="320"/>
    </location>
</feature>
<evidence type="ECO:0008006" key="4">
    <source>
        <dbReference type="Google" id="ProtNLM"/>
    </source>
</evidence>
<organism evidence="2 3">
    <name type="scientific">Methylobacterium hispanicum</name>
    <dbReference type="NCBI Taxonomy" id="270350"/>
    <lineage>
        <taxon>Bacteria</taxon>
        <taxon>Pseudomonadati</taxon>
        <taxon>Pseudomonadota</taxon>
        <taxon>Alphaproteobacteria</taxon>
        <taxon>Hyphomicrobiales</taxon>
        <taxon>Methylobacteriaceae</taxon>
        <taxon>Methylobacterium</taxon>
    </lineage>
</organism>
<keyword evidence="3" id="KW-1185">Reference proteome</keyword>
<evidence type="ECO:0000256" key="1">
    <source>
        <dbReference type="SAM" id="SignalP"/>
    </source>
</evidence>
<dbReference type="AlphaFoldDB" id="A0AAV4ZHW0"/>
<dbReference type="EMBL" id="BPQO01000004">
    <property type="protein sequence ID" value="GJD87763.1"/>
    <property type="molecule type" value="Genomic_DNA"/>
</dbReference>
<sequence>MRTLAGCILLILSLRSVSAQEAADRCRDILVHAAHNIDQSLRTTQMASDLGGVLCGTPSSDGDHGGGSAAFAAFNPKESARKRIQRMRDQVCVGGRKELDDSQLEQTLSDLVDQGTLGQWRDCMRAGGTGLIGTIERDGDSAVIRLRWAEQLGVQRAVIENVAVTGLECSSMWSRGTVVGKAPLVVRCDGNRDLAIDIAIRTDRDAIRLRSPIVKTAASKAAPPRSEREGCFAGDVDACFYAAMENGRKCAPLDRSGAEFQACHQQSLVLLDLWEGLKARNSACVNRSGAACREAIVKAEEVRKRGDAPVPNQAARPGGL</sequence>
<evidence type="ECO:0000313" key="3">
    <source>
        <dbReference type="Proteomes" id="UP001055247"/>
    </source>
</evidence>
<feature type="signal peptide" evidence="1">
    <location>
        <begin position="1"/>
        <end position="19"/>
    </location>
</feature>
<gene>
    <name evidence="2" type="ORF">BHAOGJBA_1268</name>
</gene>
<keyword evidence="1" id="KW-0732">Signal</keyword>
<reference evidence="2" key="2">
    <citation type="submission" date="2021-08" db="EMBL/GenBank/DDBJ databases">
        <authorList>
            <person name="Tani A."/>
            <person name="Ola A."/>
            <person name="Ogura Y."/>
            <person name="Katsura K."/>
            <person name="Hayashi T."/>
        </authorList>
    </citation>
    <scope>NUCLEOTIDE SEQUENCE</scope>
    <source>
        <strain evidence="2">DSM 16372</strain>
    </source>
</reference>